<protein>
    <recommendedName>
        <fullName evidence="2">DUF6850 domain-containing protein</fullName>
    </recommendedName>
</protein>
<reference evidence="3" key="2">
    <citation type="journal article" date="2021" name="PeerJ">
        <title>Extensive microbial diversity within the chicken gut microbiome revealed by metagenomics and culture.</title>
        <authorList>
            <person name="Gilroy R."/>
            <person name="Ravi A."/>
            <person name="Getino M."/>
            <person name="Pursley I."/>
            <person name="Horton D.L."/>
            <person name="Alikhan N.F."/>
            <person name="Baker D."/>
            <person name="Gharbi K."/>
            <person name="Hall N."/>
            <person name="Watson M."/>
            <person name="Adriaenssens E.M."/>
            <person name="Foster-Nyarko E."/>
            <person name="Jarju S."/>
            <person name="Secka A."/>
            <person name="Antonio M."/>
            <person name="Oren A."/>
            <person name="Chaudhuri R.R."/>
            <person name="La Ragione R."/>
            <person name="Hildebrand F."/>
            <person name="Pallen M.J."/>
        </authorList>
    </citation>
    <scope>NUCLEOTIDE SEQUENCE</scope>
    <source>
        <strain evidence="3">B3-1481</strain>
    </source>
</reference>
<evidence type="ECO:0000313" key="3">
    <source>
        <dbReference type="EMBL" id="MBO8480848.1"/>
    </source>
</evidence>
<feature type="domain" description="DUF6850" evidence="2">
    <location>
        <begin position="47"/>
        <end position="517"/>
    </location>
</feature>
<dbReference type="EMBL" id="JADILW010000107">
    <property type="protein sequence ID" value="MBO8480848.1"/>
    <property type="molecule type" value="Genomic_DNA"/>
</dbReference>
<feature type="signal peptide" evidence="1">
    <location>
        <begin position="1"/>
        <end position="20"/>
    </location>
</feature>
<keyword evidence="1" id="KW-0732">Signal</keyword>
<dbReference type="AlphaFoldDB" id="A0A9D9IY62"/>
<evidence type="ECO:0000256" key="1">
    <source>
        <dbReference type="SAM" id="SignalP"/>
    </source>
</evidence>
<dbReference type="InterPro" id="IPR049236">
    <property type="entry name" value="DUF6850"/>
</dbReference>
<evidence type="ECO:0000313" key="4">
    <source>
        <dbReference type="Proteomes" id="UP000823769"/>
    </source>
</evidence>
<reference evidence="3" key="1">
    <citation type="submission" date="2020-10" db="EMBL/GenBank/DDBJ databases">
        <authorList>
            <person name="Gilroy R."/>
        </authorList>
    </citation>
    <scope>NUCLEOTIDE SEQUENCE</scope>
    <source>
        <strain evidence="3">B3-1481</strain>
    </source>
</reference>
<dbReference type="Pfam" id="PF21012">
    <property type="entry name" value="DUF6850"/>
    <property type="match status" value="1"/>
</dbReference>
<gene>
    <name evidence="3" type="ORF">IAB76_07075</name>
</gene>
<comment type="caution">
    <text evidence="3">The sequence shown here is derived from an EMBL/GenBank/DDBJ whole genome shotgun (WGS) entry which is preliminary data.</text>
</comment>
<feature type="chain" id="PRO_5039570949" description="DUF6850 domain-containing protein" evidence="1">
    <location>
        <begin position="21"/>
        <end position="517"/>
    </location>
</feature>
<accession>A0A9D9IY62</accession>
<organism evidence="3 4">
    <name type="scientific">Candidatus Cryptobacteroides avistercoris</name>
    <dbReference type="NCBI Taxonomy" id="2840758"/>
    <lineage>
        <taxon>Bacteria</taxon>
        <taxon>Pseudomonadati</taxon>
        <taxon>Bacteroidota</taxon>
        <taxon>Bacteroidia</taxon>
        <taxon>Bacteroidales</taxon>
        <taxon>Candidatus Cryptobacteroides</taxon>
    </lineage>
</organism>
<dbReference type="Proteomes" id="UP000823769">
    <property type="component" value="Unassembled WGS sequence"/>
</dbReference>
<sequence>MIRKSLAGTLLLCLCFGAEAREFSGIDPAARETLLGSALWLHSSNSAGLALDSLGRMSSLSLEAFHEQGGLKSVWSGERENDIRVAVDGITEAGGMTLYGDFSYDYISQSGVEYNASLYEPSYDQPYFVADYSVSDWKKQAYDMGFRAASPLFWNGRAAFGFEARYKALVGAKQIDPRTETFRYDISLAPSVAVRLGEHSSVGLKLEYLHSFERARPSVENDWVTPRVAIMRGLGFYTAGTAGGNLGFDIFYYKKDQFGASLQYMLDSGSADLLVDAGATYSVTPVTENPELPRMRGRTEKLAFSLKVLGNFGEKKNHRIRLSADWGSTSGYEYNQQLDNSPGASRWVTVSNPLMSTYDILEAGASYVWYAGLDGAGDYDFKAGADADMFLMMQEYVVPLSRFNAVNAAAHVFAGWNLRVGAGRLLPSLSVGYRVSPSGEYLYSGSSNSDSVIVTDMYPSELRFLTADRLESDAGVTWAFGIGDASTLCVRLAGGYDHSFSIGEHRLRANLGIQYLF</sequence>
<evidence type="ECO:0000259" key="2">
    <source>
        <dbReference type="Pfam" id="PF21012"/>
    </source>
</evidence>
<name>A0A9D9IY62_9BACT</name>
<proteinExistence type="predicted"/>